<dbReference type="InterPro" id="IPR017846">
    <property type="entry name" value="Nict_dMeBzImd_PRibTrfase_bact"/>
</dbReference>
<proteinExistence type="inferred from homology"/>
<comment type="pathway">
    <text evidence="1 10">Nucleoside biosynthesis; alpha-ribazole biosynthesis; alpha-ribazole from 5,6-dimethylbenzimidazole: step 1/2.</text>
</comment>
<evidence type="ECO:0000256" key="9">
    <source>
        <dbReference type="ARBA" id="ARBA00047340"/>
    </source>
</evidence>
<comment type="catalytic activity">
    <reaction evidence="9 10">
        <text>5,6-dimethylbenzimidazole + nicotinate beta-D-ribonucleotide = alpha-ribazole 5'-phosphate + nicotinate + H(+)</text>
        <dbReference type="Rhea" id="RHEA:11196"/>
        <dbReference type="ChEBI" id="CHEBI:15378"/>
        <dbReference type="ChEBI" id="CHEBI:15890"/>
        <dbReference type="ChEBI" id="CHEBI:32544"/>
        <dbReference type="ChEBI" id="CHEBI:57502"/>
        <dbReference type="ChEBI" id="CHEBI:57918"/>
        <dbReference type="EC" id="2.4.2.21"/>
    </reaction>
</comment>
<dbReference type="HAMAP" id="MF_00230">
    <property type="entry name" value="CobT"/>
    <property type="match status" value="1"/>
</dbReference>
<dbReference type="STRING" id="1860102.ACCAA_110043"/>
<dbReference type="NCBIfam" id="NF000996">
    <property type="entry name" value="PRK00105.1"/>
    <property type="match status" value="1"/>
</dbReference>
<keyword evidence="6 10" id="KW-0328">Glycosyltransferase</keyword>
<evidence type="ECO:0000256" key="3">
    <source>
        <dbReference type="ARBA" id="ARBA00011991"/>
    </source>
</evidence>
<dbReference type="Proteomes" id="UP000199169">
    <property type="component" value="Unassembled WGS sequence"/>
</dbReference>
<comment type="function">
    <text evidence="10">Catalyzes the synthesis of alpha-ribazole-5'-phosphate from nicotinate mononucleotide (NAMN) and 5,6-dimethylbenzimidazole (DMB).</text>
</comment>
<dbReference type="PANTHER" id="PTHR43463:SF1">
    <property type="entry name" value="NICOTINATE-NUCLEOTIDE--DIMETHYLBENZIMIDAZOLE PHOSPHORIBOSYLTRANSFERASE"/>
    <property type="match status" value="1"/>
</dbReference>
<dbReference type="Gene3D" id="1.10.1610.10">
    <property type="match status" value="1"/>
</dbReference>
<dbReference type="FunFam" id="3.40.50.10210:FF:000001">
    <property type="entry name" value="Nicotinate-nucleotide--dimethylbenzimidazole phosphoribosyltransferase"/>
    <property type="match status" value="1"/>
</dbReference>
<evidence type="ECO:0000256" key="2">
    <source>
        <dbReference type="ARBA" id="ARBA00007110"/>
    </source>
</evidence>
<dbReference type="GO" id="GO:0009236">
    <property type="term" value="P:cobalamin biosynthetic process"/>
    <property type="evidence" value="ECO:0007669"/>
    <property type="project" value="UniProtKB-UniRule"/>
</dbReference>
<dbReference type="Pfam" id="PF02277">
    <property type="entry name" value="DBI_PRT"/>
    <property type="match status" value="1"/>
</dbReference>
<name>A0A1A8XG23_9PROT</name>
<dbReference type="Gene3D" id="3.40.50.10210">
    <property type="match status" value="1"/>
</dbReference>
<evidence type="ECO:0000313" key="12">
    <source>
        <dbReference type="Proteomes" id="UP000199169"/>
    </source>
</evidence>
<accession>A0A1A8XG23</accession>
<keyword evidence="5 10" id="KW-0169">Cobalamin biosynthesis</keyword>
<dbReference type="SUPFAM" id="SSF52733">
    <property type="entry name" value="Nicotinate mononucleotide:5,6-dimethylbenzimidazole phosphoribosyltransferase (CobT)"/>
    <property type="match status" value="1"/>
</dbReference>
<organism evidence="11 12">
    <name type="scientific">Candidatus Accumulibacter aalborgensis</name>
    <dbReference type="NCBI Taxonomy" id="1860102"/>
    <lineage>
        <taxon>Bacteria</taxon>
        <taxon>Pseudomonadati</taxon>
        <taxon>Pseudomonadota</taxon>
        <taxon>Betaproteobacteria</taxon>
        <taxon>Candidatus Accumulibacter</taxon>
    </lineage>
</organism>
<dbReference type="NCBIfam" id="TIGR03160">
    <property type="entry name" value="cobT_DBIPRT"/>
    <property type="match status" value="1"/>
</dbReference>
<feature type="active site" description="Proton acceptor" evidence="10">
    <location>
        <position position="311"/>
    </location>
</feature>
<evidence type="ECO:0000256" key="5">
    <source>
        <dbReference type="ARBA" id="ARBA00022573"/>
    </source>
</evidence>
<dbReference type="CDD" id="cd02439">
    <property type="entry name" value="DMB-PRT_CobT"/>
    <property type="match status" value="1"/>
</dbReference>
<dbReference type="EC" id="2.4.2.21" evidence="3 10"/>
<evidence type="ECO:0000256" key="10">
    <source>
        <dbReference type="HAMAP-Rule" id="MF_00230"/>
    </source>
</evidence>
<gene>
    <name evidence="10 11" type="primary">cobT</name>
    <name evidence="11" type="ORF">ACCAA_110043</name>
</gene>
<dbReference type="UniPathway" id="UPA00061">
    <property type="reaction ID" value="UER00516"/>
</dbReference>
<keyword evidence="7 10" id="KW-0808">Transferase</keyword>
<protein>
    <recommendedName>
        <fullName evidence="4 10">Nicotinate-nucleotide--dimethylbenzimidazole phosphoribosyltransferase</fullName>
        <shortName evidence="10">NN:DBI PRT</shortName>
        <ecNumber evidence="3 10">2.4.2.21</ecNumber>
    </recommendedName>
    <alternativeName>
        <fullName evidence="8 10">N(1)-alpha-phosphoribosyltransferase</fullName>
    </alternativeName>
</protein>
<dbReference type="AlphaFoldDB" id="A0A1A8XG23"/>
<comment type="similarity">
    <text evidence="2 10">Belongs to the CobT family.</text>
</comment>
<evidence type="ECO:0000256" key="7">
    <source>
        <dbReference type="ARBA" id="ARBA00022679"/>
    </source>
</evidence>
<dbReference type="RefSeq" id="WP_186405574.1">
    <property type="nucleotide sequence ID" value="NZ_FLQX01000013.1"/>
</dbReference>
<evidence type="ECO:0000256" key="4">
    <source>
        <dbReference type="ARBA" id="ARBA00015486"/>
    </source>
</evidence>
<dbReference type="GO" id="GO:0008939">
    <property type="term" value="F:nicotinate-nucleotide-dimethylbenzimidazole phosphoribosyltransferase activity"/>
    <property type="evidence" value="ECO:0007669"/>
    <property type="project" value="UniProtKB-UniRule"/>
</dbReference>
<dbReference type="InterPro" id="IPR003200">
    <property type="entry name" value="Nict_dMeBzImd_PRibTrfase"/>
</dbReference>
<dbReference type="EMBL" id="FLQX01000013">
    <property type="protein sequence ID" value="SBT03661.1"/>
    <property type="molecule type" value="Genomic_DNA"/>
</dbReference>
<evidence type="ECO:0000256" key="8">
    <source>
        <dbReference type="ARBA" id="ARBA00030686"/>
    </source>
</evidence>
<evidence type="ECO:0000313" key="11">
    <source>
        <dbReference type="EMBL" id="SBT03661.1"/>
    </source>
</evidence>
<sequence length="344" mass="35755">MHFSIPPIAIVPGLQSRIDGKTKPPGSLGQLERLALQIGQVQQSLTPSLDHPHLLVFAGDHGAARAGVSAYPQEVTWQMVENFLAGGAAINVFARHNGLQLQVIDAGVAHDFGAREGLVDAKIALGTRNYLEQAAMTPPERDAALARGAAIARDLADRGCRVIGFGEMGIGNTAAASLLTHLLTGTPLVDCVGRGTGLDDAGLTRKQALLAQAVHRAALPADTDALTVLAEFGGFEIAMMTGAMLAAAERGMLLLIDGFIVTSALLVAARIAPAIGDYCVFCHRSAETGHLAQLRALQAEPLLDLGLRLGEGTGAALAWPLVRAAAAFLNEMASFESAGVSEQV</sequence>
<keyword evidence="12" id="KW-1185">Reference proteome</keyword>
<reference evidence="12" key="1">
    <citation type="submission" date="2016-06" db="EMBL/GenBank/DDBJ databases">
        <authorList>
            <person name="McIlroy S.J."/>
            <person name="Karst S.M."/>
            <person name="Albertsen M."/>
        </authorList>
    </citation>
    <scope>NUCLEOTIDE SEQUENCE [LARGE SCALE GENOMIC DNA]</scope>
</reference>
<dbReference type="PANTHER" id="PTHR43463">
    <property type="entry name" value="NICOTINATE-NUCLEOTIDE--DIMETHYLBENZIMIDAZOLE PHOSPHORIBOSYLTRANSFERASE"/>
    <property type="match status" value="1"/>
</dbReference>
<evidence type="ECO:0000256" key="1">
    <source>
        <dbReference type="ARBA" id="ARBA00005049"/>
    </source>
</evidence>
<dbReference type="InterPro" id="IPR036087">
    <property type="entry name" value="Nict_dMeBzImd_PRibTrfase_sf"/>
</dbReference>
<dbReference type="InterPro" id="IPR023195">
    <property type="entry name" value="Nict_dMeBzImd_PRibTrfase_N"/>
</dbReference>
<evidence type="ECO:0000256" key="6">
    <source>
        <dbReference type="ARBA" id="ARBA00022676"/>
    </source>
</evidence>